<evidence type="ECO:0000313" key="2">
    <source>
        <dbReference type="EMBL" id="QJA44775.1"/>
    </source>
</evidence>
<accession>A0A6H1ZBX9</accession>
<dbReference type="EMBL" id="MT144608">
    <property type="protein sequence ID" value="QJH94922.1"/>
    <property type="molecule type" value="Genomic_DNA"/>
</dbReference>
<evidence type="ECO:0000256" key="1">
    <source>
        <dbReference type="SAM" id="MobiDB-lite"/>
    </source>
</evidence>
<proteinExistence type="predicted"/>
<gene>
    <name evidence="2" type="ORF">TM448A00147_0034</name>
    <name evidence="3" type="ORF">TM448B00305_0043</name>
</gene>
<feature type="region of interest" description="Disordered" evidence="1">
    <location>
        <begin position="847"/>
        <end position="883"/>
    </location>
</feature>
<evidence type="ECO:0000313" key="3">
    <source>
        <dbReference type="EMBL" id="QJH94922.1"/>
    </source>
</evidence>
<dbReference type="EMBL" id="MT143980">
    <property type="protein sequence ID" value="QJA44775.1"/>
    <property type="molecule type" value="Genomic_DNA"/>
</dbReference>
<reference evidence="2" key="1">
    <citation type="submission" date="2020-03" db="EMBL/GenBank/DDBJ databases">
        <title>The deep terrestrial virosphere.</title>
        <authorList>
            <person name="Holmfeldt K."/>
            <person name="Nilsson E."/>
            <person name="Simone D."/>
            <person name="Lopez-Fernandez M."/>
            <person name="Wu X."/>
            <person name="de Brujin I."/>
            <person name="Lundin D."/>
            <person name="Andersson A."/>
            <person name="Bertilsson S."/>
            <person name="Dopson M."/>
        </authorList>
    </citation>
    <scope>NUCLEOTIDE SEQUENCE</scope>
    <source>
        <strain evidence="2">TM448A00147</strain>
        <strain evidence="3">TM448B00305</strain>
    </source>
</reference>
<organism evidence="2">
    <name type="scientific">viral metagenome</name>
    <dbReference type="NCBI Taxonomy" id="1070528"/>
    <lineage>
        <taxon>unclassified sequences</taxon>
        <taxon>metagenomes</taxon>
        <taxon>organismal metagenomes</taxon>
    </lineage>
</organism>
<name>A0A6H1ZBX9_9ZZZZ</name>
<dbReference type="AlphaFoldDB" id="A0A6H1ZBX9"/>
<sequence>MADAPQPAAEATVPLKSPIAGVVEQVPVEEVQARAREGWTAPSVEEAREAELREKYGGAEYAALAAGTAFAKEATFGASDWALGQMAPDAAKSLGEIREYHDIPSTLGGLGGMAVGFGKVQGLGAAGKFLRAAGGPGRAVLKGGEAVERLGGGGIIGKGLRGAGEAAIWGAGEAISEDALGQKELTKESFAMDVGFNALLGGGLGSALGAAGKAAGWSGKKLQAAMRSEDAAAGLLETMFGYAGRGVAKAAALTGREGTEVLPQAFSSAAKRESMTHGKQLIAKEVPDFFKRFFGFTERSNLAGNKFKGTAKESEIAHVLDEALFPKQVDSARTVAGRFRTELNEMLLDKHLYSPTKIKGTKGLEASVEHIEGVLARLDEITKPNPLGIVTPVGVPRKYSRELMAQLNTAVDSLKRDEGKFTKFYRGKSHKLGNEQRTFDKLKGLYGYARKELENTASWGDAGTLYKVVNGTWTPAIQGDDLTGFARHWLKPHQPTGAFKEDVWLPTLDQVDTVFSNVVNPKGDAAIQAMRGHLETHVAHNEMIAKSLKNLSPEQRKWLLESRSEAKALLEQLDTVAEHATSVNQMQLLEGGSDSAGMIGGFIGGGLASGNPALAAAGVLMGPVLNPARTVRQLALMDRTLRKTQEVLAGAGGPLRAAAKAARPIAVRTALQLRENKRSERAAHAVTQAKGTDIAALVRSNLSYMAQGAPDTVEGAADHVQRGLNYLAEHAPQPHSRYGALGAIEIPPSEAELQRFERRRRAVEDPRTIIRDLADGMVSYEAVDAVRKTAPAFYEALQKQIVHDLQGLGEKGLMIPYLDSRSASMILGHPIDPLDTPEVAQIIQRIYHEPDPKPLPGRRPAKGGDRELGDNISLTADRELEEA</sequence>
<protein>
    <submittedName>
        <fullName evidence="2">Uncharacterized protein</fullName>
    </submittedName>
</protein>